<protein>
    <submittedName>
        <fullName evidence="2 3">Uncharacterized protein</fullName>
    </submittedName>
</protein>
<dbReference type="EnsemblPlants" id="KEH20057">
    <property type="protein sequence ID" value="KEH20057"/>
    <property type="gene ID" value="MTR_8g066107"/>
</dbReference>
<sequence length="102" mass="11772">MHVEVESSTTAASSSHNEQWGNGNDTESPRHETSLHPLSDSIAENITTALRRTRRKRSEQSLVMKNEEEEPCYRNRSYLPMGLVRNFRSFKTEAWERAISYG</sequence>
<keyword evidence="4" id="KW-1185">Reference proteome</keyword>
<feature type="compositionally biased region" description="Polar residues" evidence="1">
    <location>
        <begin position="16"/>
        <end position="26"/>
    </location>
</feature>
<dbReference type="HOGENOM" id="CLU_2281660_0_0_1"/>
<gene>
    <name evidence="2" type="ordered locus">MTR_8g066107</name>
</gene>
<feature type="region of interest" description="Disordered" evidence="1">
    <location>
        <begin position="1"/>
        <end position="44"/>
    </location>
</feature>
<feature type="compositionally biased region" description="Low complexity" evidence="1">
    <location>
        <begin position="1"/>
        <end position="15"/>
    </location>
</feature>
<evidence type="ECO:0000256" key="1">
    <source>
        <dbReference type="SAM" id="MobiDB-lite"/>
    </source>
</evidence>
<accession>A0A072TRM7</accession>
<evidence type="ECO:0000313" key="4">
    <source>
        <dbReference type="Proteomes" id="UP000002051"/>
    </source>
</evidence>
<dbReference type="AlphaFoldDB" id="A0A072TRM7"/>
<reference evidence="2 4" key="1">
    <citation type="journal article" date="2011" name="Nature">
        <title>The Medicago genome provides insight into the evolution of rhizobial symbioses.</title>
        <authorList>
            <person name="Young N.D."/>
            <person name="Debelle F."/>
            <person name="Oldroyd G.E."/>
            <person name="Geurts R."/>
            <person name="Cannon S.B."/>
            <person name="Udvardi M.K."/>
            <person name="Benedito V.A."/>
            <person name="Mayer K.F."/>
            <person name="Gouzy J."/>
            <person name="Schoof H."/>
            <person name="Van de Peer Y."/>
            <person name="Proost S."/>
            <person name="Cook D.R."/>
            <person name="Meyers B.C."/>
            <person name="Spannagl M."/>
            <person name="Cheung F."/>
            <person name="De Mita S."/>
            <person name="Krishnakumar V."/>
            <person name="Gundlach H."/>
            <person name="Zhou S."/>
            <person name="Mudge J."/>
            <person name="Bharti A.K."/>
            <person name="Murray J.D."/>
            <person name="Naoumkina M.A."/>
            <person name="Rosen B."/>
            <person name="Silverstein K.A."/>
            <person name="Tang H."/>
            <person name="Rombauts S."/>
            <person name="Zhao P.X."/>
            <person name="Zhou P."/>
            <person name="Barbe V."/>
            <person name="Bardou P."/>
            <person name="Bechner M."/>
            <person name="Bellec A."/>
            <person name="Berger A."/>
            <person name="Berges H."/>
            <person name="Bidwell S."/>
            <person name="Bisseling T."/>
            <person name="Choisne N."/>
            <person name="Couloux A."/>
            <person name="Denny R."/>
            <person name="Deshpande S."/>
            <person name="Dai X."/>
            <person name="Doyle J.J."/>
            <person name="Dudez A.M."/>
            <person name="Farmer A.D."/>
            <person name="Fouteau S."/>
            <person name="Franken C."/>
            <person name="Gibelin C."/>
            <person name="Gish J."/>
            <person name="Goldstein S."/>
            <person name="Gonzalez A.J."/>
            <person name="Green P.J."/>
            <person name="Hallab A."/>
            <person name="Hartog M."/>
            <person name="Hua A."/>
            <person name="Humphray S.J."/>
            <person name="Jeong D.H."/>
            <person name="Jing Y."/>
            <person name="Jocker A."/>
            <person name="Kenton S.M."/>
            <person name="Kim D.J."/>
            <person name="Klee K."/>
            <person name="Lai H."/>
            <person name="Lang C."/>
            <person name="Lin S."/>
            <person name="Macmil S.L."/>
            <person name="Magdelenat G."/>
            <person name="Matthews L."/>
            <person name="McCorrison J."/>
            <person name="Monaghan E.L."/>
            <person name="Mun J.H."/>
            <person name="Najar F.Z."/>
            <person name="Nicholson C."/>
            <person name="Noirot C."/>
            <person name="O'Bleness M."/>
            <person name="Paule C.R."/>
            <person name="Poulain J."/>
            <person name="Prion F."/>
            <person name="Qin B."/>
            <person name="Qu C."/>
            <person name="Retzel E.F."/>
            <person name="Riddle C."/>
            <person name="Sallet E."/>
            <person name="Samain S."/>
            <person name="Samson N."/>
            <person name="Sanders I."/>
            <person name="Saurat O."/>
            <person name="Scarpelli C."/>
            <person name="Schiex T."/>
            <person name="Segurens B."/>
            <person name="Severin A.J."/>
            <person name="Sherrier D.J."/>
            <person name="Shi R."/>
            <person name="Sims S."/>
            <person name="Singer S.R."/>
            <person name="Sinharoy S."/>
            <person name="Sterck L."/>
            <person name="Viollet A."/>
            <person name="Wang B.B."/>
            <person name="Wang K."/>
            <person name="Wang M."/>
            <person name="Wang X."/>
            <person name="Warfsmann J."/>
            <person name="Weissenbach J."/>
            <person name="White D.D."/>
            <person name="White J.D."/>
            <person name="Wiley G.B."/>
            <person name="Wincker P."/>
            <person name="Xing Y."/>
            <person name="Yang L."/>
            <person name="Yao Z."/>
            <person name="Ying F."/>
            <person name="Zhai J."/>
            <person name="Zhou L."/>
            <person name="Zuber A."/>
            <person name="Denarie J."/>
            <person name="Dixon R.A."/>
            <person name="May G.D."/>
            <person name="Schwartz D.C."/>
            <person name="Rogers J."/>
            <person name="Quetier F."/>
            <person name="Town C.D."/>
            <person name="Roe B.A."/>
        </authorList>
    </citation>
    <scope>NUCLEOTIDE SEQUENCE [LARGE SCALE GENOMIC DNA]</scope>
    <source>
        <strain evidence="2">A17</strain>
        <strain evidence="3 4">cv. Jemalong A17</strain>
    </source>
</reference>
<feature type="region of interest" description="Disordered" evidence="1">
    <location>
        <begin position="50"/>
        <end position="69"/>
    </location>
</feature>
<reference evidence="3" key="3">
    <citation type="submission" date="2015-04" db="UniProtKB">
        <authorList>
            <consortium name="EnsemblPlants"/>
        </authorList>
    </citation>
    <scope>IDENTIFICATION</scope>
    <source>
        <strain evidence="3">cv. Jemalong A17</strain>
    </source>
</reference>
<name>A0A072TRM7_MEDTR</name>
<dbReference type="Proteomes" id="UP000002051">
    <property type="component" value="Chromosome 8"/>
</dbReference>
<organism evidence="2 4">
    <name type="scientific">Medicago truncatula</name>
    <name type="common">Barrel medic</name>
    <name type="synonym">Medicago tribuloides</name>
    <dbReference type="NCBI Taxonomy" id="3880"/>
    <lineage>
        <taxon>Eukaryota</taxon>
        <taxon>Viridiplantae</taxon>
        <taxon>Streptophyta</taxon>
        <taxon>Embryophyta</taxon>
        <taxon>Tracheophyta</taxon>
        <taxon>Spermatophyta</taxon>
        <taxon>Magnoliopsida</taxon>
        <taxon>eudicotyledons</taxon>
        <taxon>Gunneridae</taxon>
        <taxon>Pentapetalae</taxon>
        <taxon>rosids</taxon>
        <taxon>fabids</taxon>
        <taxon>Fabales</taxon>
        <taxon>Fabaceae</taxon>
        <taxon>Papilionoideae</taxon>
        <taxon>50 kb inversion clade</taxon>
        <taxon>NPAAA clade</taxon>
        <taxon>Hologalegina</taxon>
        <taxon>IRL clade</taxon>
        <taxon>Trifolieae</taxon>
        <taxon>Medicago</taxon>
    </lineage>
</organism>
<evidence type="ECO:0000313" key="3">
    <source>
        <dbReference type="EnsemblPlants" id="KEH20057"/>
    </source>
</evidence>
<reference evidence="2 4" key="2">
    <citation type="journal article" date="2014" name="BMC Genomics">
        <title>An improved genome release (version Mt4.0) for the model legume Medicago truncatula.</title>
        <authorList>
            <person name="Tang H."/>
            <person name="Krishnakumar V."/>
            <person name="Bidwell S."/>
            <person name="Rosen B."/>
            <person name="Chan A."/>
            <person name="Zhou S."/>
            <person name="Gentzbittel L."/>
            <person name="Childs K.L."/>
            <person name="Yandell M."/>
            <person name="Gundlach H."/>
            <person name="Mayer K.F."/>
            <person name="Schwartz D.C."/>
            <person name="Town C.D."/>
        </authorList>
    </citation>
    <scope>GENOME REANNOTATION</scope>
    <source>
        <strain evidence="2">A17</strain>
        <strain evidence="3 4">cv. Jemalong A17</strain>
    </source>
</reference>
<evidence type="ECO:0000313" key="2">
    <source>
        <dbReference type="EMBL" id="KEH20057.1"/>
    </source>
</evidence>
<proteinExistence type="predicted"/>
<dbReference type="EMBL" id="CM001224">
    <property type="protein sequence ID" value="KEH20057.1"/>
    <property type="molecule type" value="Genomic_DNA"/>
</dbReference>